<protein>
    <submittedName>
        <fullName evidence="1">DNA-binding protein</fullName>
    </submittedName>
</protein>
<name>A0A087C233_9BIFI</name>
<evidence type="ECO:0000313" key="1">
    <source>
        <dbReference type="EMBL" id="KFI77333.1"/>
    </source>
</evidence>
<proteinExistence type="predicted"/>
<dbReference type="Proteomes" id="UP000029082">
    <property type="component" value="Unassembled WGS sequence"/>
</dbReference>
<dbReference type="EMBL" id="JGZE01000008">
    <property type="protein sequence ID" value="KFI77333.1"/>
    <property type="molecule type" value="Genomic_DNA"/>
</dbReference>
<dbReference type="GO" id="GO:0003677">
    <property type="term" value="F:DNA binding"/>
    <property type="evidence" value="ECO:0007669"/>
    <property type="project" value="UniProtKB-KW"/>
</dbReference>
<dbReference type="AlphaFoldDB" id="A0A087C233"/>
<dbReference type="STRING" id="1437603.GCA_000771525_01709"/>
<dbReference type="eggNOG" id="COG4823">
    <property type="taxonomic scope" value="Bacteria"/>
</dbReference>
<keyword evidence="2" id="KW-1185">Reference proteome</keyword>
<keyword evidence="1" id="KW-0238">DNA-binding</keyword>
<comment type="caution">
    <text evidence="1">The sequence shown here is derived from an EMBL/GenBank/DDBJ whole genome shotgun (WGS) entry which is preliminary data.</text>
</comment>
<dbReference type="Pfam" id="PF07751">
    <property type="entry name" value="Abi_2"/>
    <property type="match status" value="1"/>
</dbReference>
<sequence length="382" mass="44384">MAPLSRGDGISVGYPLTPNTLAAHPDERDTRRHIATRQYPVYGKELLQSACFPPEQLLADSSFIRRGCPIKFTKPATTYEDQADILFERGLALRENSADNSREEIILRLRDVGYYRLSGYWYPFMRDGKFTEGVTFAMIWRRYTFDRQLRFHVLDAIERVEIFLRDSLAMELAQQSGPFGYQYPQNVPDMNDNEHAQFLGKCLKDFHRSKELFATHFKNAYGDSHVFPPIWVIVEMLEFGSLVSLYQGSSRVVRDNIASNLEIPSSILLSWLRTLNDVRNICAHHSRLWNKEFGRVPRIPRDWHSAAFDNRRLFGILTILAHLVTRIAPTSHLFTRFMALLHEYPDLPLCPMGFPPSWKSESCWKHLCDRYEQSTDTVIRSE</sequence>
<gene>
    <name evidence="1" type="ORF">BMON_1023</name>
</gene>
<evidence type="ECO:0000313" key="2">
    <source>
        <dbReference type="Proteomes" id="UP000029082"/>
    </source>
</evidence>
<dbReference type="InterPro" id="IPR011664">
    <property type="entry name" value="Abi_system_AbiD/AbiF-like"/>
</dbReference>
<reference evidence="1 2" key="1">
    <citation type="submission" date="2014-03" db="EMBL/GenBank/DDBJ databases">
        <title>Genomics of Bifidobacteria.</title>
        <authorList>
            <person name="Ventura M."/>
            <person name="Milani C."/>
            <person name="Lugli G.A."/>
        </authorList>
    </citation>
    <scope>NUCLEOTIDE SEQUENCE [LARGE SCALE GENOMIC DNA]</scope>
    <source>
        <strain evidence="1 2">DSM 21395</strain>
    </source>
</reference>
<organism evidence="1 2">
    <name type="scientific">Bifidobacterium mongoliense DSM 21395</name>
    <dbReference type="NCBI Taxonomy" id="1437603"/>
    <lineage>
        <taxon>Bacteria</taxon>
        <taxon>Bacillati</taxon>
        <taxon>Actinomycetota</taxon>
        <taxon>Actinomycetes</taxon>
        <taxon>Bifidobacteriales</taxon>
        <taxon>Bifidobacteriaceae</taxon>
        <taxon>Bifidobacterium</taxon>
    </lineage>
</organism>
<accession>A0A087C233</accession>